<evidence type="ECO:0000313" key="1">
    <source>
        <dbReference type="EMBL" id="RYQ79289.1"/>
    </source>
</evidence>
<reference evidence="1 2" key="1">
    <citation type="submission" date="2019-01" db="EMBL/GenBank/DDBJ databases">
        <title>Sequencing of cultivated peanut Arachis hypogaea provides insights into genome evolution and oil improvement.</title>
        <authorList>
            <person name="Chen X."/>
        </authorList>
    </citation>
    <scope>NUCLEOTIDE SEQUENCE [LARGE SCALE GENOMIC DNA]</scope>
    <source>
        <strain evidence="2">cv. Fuhuasheng</strain>
        <tissue evidence="1">Leaves</tissue>
    </source>
</reference>
<keyword evidence="2" id="KW-1185">Reference proteome</keyword>
<comment type="caution">
    <text evidence="1">The sequence shown here is derived from an EMBL/GenBank/DDBJ whole genome shotgun (WGS) entry which is preliminary data.</text>
</comment>
<dbReference type="AlphaFoldDB" id="A0A444WP45"/>
<name>A0A444WP45_ARAHY</name>
<sequence length="147" mass="16677">MFSSTASSFYKTPHPSSTFDADDFRYLLHAVFCCRSLKLVSVIAAASTSSSRHRFYYSDRYGKLFVNKLPSFFSSLFLPYDCWWDCVALPDDIDSSDEDSFKMQIKELAFKIDLKLKVCRDSSTKKVLVQEATLFGVKTVILGTSVT</sequence>
<proteinExistence type="predicted"/>
<organism evidence="1 2">
    <name type="scientific">Arachis hypogaea</name>
    <name type="common">Peanut</name>
    <dbReference type="NCBI Taxonomy" id="3818"/>
    <lineage>
        <taxon>Eukaryota</taxon>
        <taxon>Viridiplantae</taxon>
        <taxon>Streptophyta</taxon>
        <taxon>Embryophyta</taxon>
        <taxon>Tracheophyta</taxon>
        <taxon>Spermatophyta</taxon>
        <taxon>Magnoliopsida</taxon>
        <taxon>eudicotyledons</taxon>
        <taxon>Gunneridae</taxon>
        <taxon>Pentapetalae</taxon>
        <taxon>rosids</taxon>
        <taxon>fabids</taxon>
        <taxon>Fabales</taxon>
        <taxon>Fabaceae</taxon>
        <taxon>Papilionoideae</taxon>
        <taxon>50 kb inversion clade</taxon>
        <taxon>dalbergioids sensu lato</taxon>
        <taxon>Dalbergieae</taxon>
        <taxon>Pterocarpus clade</taxon>
        <taxon>Arachis</taxon>
    </lineage>
</organism>
<dbReference type="Proteomes" id="UP000289738">
    <property type="component" value="Unassembled WGS sequence"/>
</dbReference>
<dbReference type="EMBL" id="SDMP01000026">
    <property type="protein sequence ID" value="RYQ79289.1"/>
    <property type="molecule type" value="Genomic_DNA"/>
</dbReference>
<accession>A0A444WP45</accession>
<evidence type="ECO:0000313" key="2">
    <source>
        <dbReference type="Proteomes" id="UP000289738"/>
    </source>
</evidence>
<gene>
    <name evidence="1" type="ORF">Ahy_Scaffold6g108003</name>
</gene>
<protein>
    <submittedName>
        <fullName evidence="1">Uncharacterized protein</fullName>
    </submittedName>
</protein>
<dbReference type="STRING" id="3818.A0A444WP45"/>